<keyword evidence="6" id="KW-1185">Reference proteome</keyword>
<dbReference type="AlphaFoldDB" id="A0A667WVM7"/>
<dbReference type="InterPro" id="IPR006703">
    <property type="entry name" value="G_AIG1"/>
</dbReference>
<reference evidence="5" key="3">
    <citation type="submission" date="2025-09" db="UniProtKB">
        <authorList>
            <consortium name="Ensembl"/>
        </authorList>
    </citation>
    <scope>IDENTIFICATION</scope>
</reference>
<feature type="domain" description="AIG1-type G" evidence="4">
    <location>
        <begin position="13"/>
        <end position="210"/>
    </location>
</feature>
<dbReference type="InterPro" id="IPR027417">
    <property type="entry name" value="P-loop_NTPase"/>
</dbReference>
<reference evidence="5" key="2">
    <citation type="submission" date="2025-08" db="UniProtKB">
        <authorList>
            <consortium name="Ensembl"/>
        </authorList>
    </citation>
    <scope>IDENTIFICATION</scope>
</reference>
<comment type="similarity">
    <text evidence="1">Belongs to the TRAFAC class TrmE-Era-EngA-EngB-Septin-like GTPase superfamily. AIG1/Toc34/Toc159-like paraseptin GTPase family. IAN subfamily.</text>
</comment>
<dbReference type="Ensembl" id="ENSMMDT00005005745.1">
    <property type="protein sequence ID" value="ENSMMDP00005005593.1"/>
    <property type="gene ID" value="ENSMMDG00005003111.1"/>
</dbReference>
<evidence type="ECO:0000313" key="6">
    <source>
        <dbReference type="Proteomes" id="UP000472263"/>
    </source>
</evidence>
<dbReference type="InterPro" id="IPR045058">
    <property type="entry name" value="GIMA/IAN/Toc"/>
</dbReference>
<dbReference type="GeneTree" id="ENSGT00940000162556"/>
<evidence type="ECO:0000256" key="2">
    <source>
        <dbReference type="ARBA" id="ARBA00022741"/>
    </source>
</evidence>
<dbReference type="InParanoid" id="A0A667WVM7"/>
<keyword evidence="2" id="KW-0547">Nucleotide-binding</keyword>
<protein>
    <recommendedName>
        <fullName evidence="4">AIG1-type G domain-containing protein</fullName>
    </recommendedName>
</protein>
<evidence type="ECO:0000313" key="5">
    <source>
        <dbReference type="Ensembl" id="ENSMMDP00005005593.1"/>
    </source>
</evidence>
<keyword evidence="3" id="KW-0342">GTP-binding</keyword>
<dbReference type="PANTHER" id="PTHR10903">
    <property type="entry name" value="GTPASE, IMAP FAMILY MEMBER-RELATED"/>
    <property type="match status" value="1"/>
</dbReference>
<sequence length="231" mass="26034">ALCVLYLGEFLHLPEVRIVLLGWKYGGKSSAANTILGKKEFKLKESIQCQSRQGEVAGRKVTVVKAPGWWRDIKRKYTPKLVEQEIVLSASMCPPGPHAVLVVLDLGCQFLYKKSLVNHIQLLGESVWNHAIVLFTFGDNLGGRSIEQYVHSEGETLQWLIGQCGNRYHVFNNKDWDDCSQVTELLEKIDKMVAGNKGVYISSSLREQTGRGSREEGHCGGHSRMDHELYY</sequence>
<evidence type="ECO:0000256" key="3">
    <source>
        <dbReference type="ARBA" id="ARBA00023134"/>
    </source>
</evidence>
<name>A0A667WVM7_9TELE</name>
<evidence type="ECO:0000256" key="1">
    <source>
        <dbReference type="ARBA" id="ARBA00008535"/>
    </source>
</evidence>
<dbReference type="Pfam" id="PF04548">
    <property type="entry name" value="AIG1"/>
    <property type="match status" value="1"/>
</dbReference>
<reference evidence="5" key="1">
    <citation type="submission" date="2019-06" db="EMBL/GenBank/DDBJ databases">
        <authorList>
            <consortium name="Wellcome Sanger Institute Data Sharing"/>
        </authorList>
    </citation>
    <scope>NUCLEOTIDE SEQUENCE [LARGE SCALE GENOMIC DNA]</scope>
</reference>
<dbReference type="FunFam" id="3.40.50.300:FF:001809">
    <property type="entry name" value="Si:ch1073-365p7.2"/>
    <property type="match status" value="1"/>
</dbReference>
<dbReference type="Proteomes" id="UP000472263">
    <property type="component" value="Chromosome 8"/>
</dbReference>
<dbReference type="SUPFAM" id="SSF52540">
    <property type="entry name" value="P-loop containing nucleoside triphosphate hydrolases"/>
    <property type="match status" value="1"/>
</dbReference>
<evidence type="ECO:0000259" key="4">
    <source>
        <dbReference type="PROSITE" id="PS51720"/>
    </source>
</evidence>
<dbReference type="GO" id="GO:0005525">
    <property type="term" value="F:GTP binding"/>
    <property type="evidence" value="ECO:0007669"/>
    <property type="project" value="UniProtKB-KW"/>
</dbReference>
<accession>A0A667WVM7</accession>
<dbReference type="PANTHER" id="PTHR10903:SF107">
    <property type="entry name" value="GTPASE IMAP FAMILY MEMBER 4-LIKE-RELATED"/>
    <property type="match status" value="1"/>
</dbReference>
<dbReference type="PROSITE" id="PS51720">
    <property type="entry name" value="G_AIG1"/>
    <property type="match status" value="1"/>
</dbReference>
<dbReference type="Gene3D" id="3.40.50.300">
    <property type="entry name" value="P-loop containing nucleotide triphosphate hydrolases"/>
    <property type="match status" value="1"/>
</dbReference>
<proteinExistence type="inferred from homology"/>
<organism evidence="5 6">
    <name type="scientific">Myripristis murdjan</name>
    <name type="common">pinecone soldierfish</name>
    <dbReference type="NCBI Taxonomy" id="586833"/>
    <lineage>
        <taxon>Eukaryota</taxon>
        <taxon>Metazoa</taxon>
        <taxon>Chordata</taxon>
        <taxon>Craniata</taxon>
        <taxon>Vertebrata</taxon>
        <taxon>Euteleostomi</taxon>
        <taxon>Actinopterygii</taxon>
        <taxon>Neopterygii</taxon>
        <taxon>Teleostei</taxon>
        <taxon>Neoteleostei</taxon>
        <taxon>Acanthomorphata</taxon>
        <taxon>Holocentriformes</taxon>
        <taxon>Holocentridae</taxon>
        <taxon>Myripristis</taxon>
    </lineage>
</organism>